<dbReference type="EMBL" id="CAJVQC010092180">
    <property type="protein sequence ID" value="CAG8826433.1"/>
    <property type="molecule type" value="Genomic_DNA"/>
</dbReference>
<reference evidence="1" key="1">
    <citation type="submission" date="2021-06" db="EMBL/GenBank/DDBJ databases">
        <authorList>
            <person name="Kallberg Y."/>
            <person name="Tangrot J."/>
            <person name="Rosling A."/>
        </authorList>
    </citation>
    <scope>NUCLEOTIDE SEQUENCE</scope>
    <source>
        <strain evidence="1">MA461A</strain>
    </source>
</reference>
<gene>
    <name evidence="1" type="ORF">RPERSI_LOCUS26739</name>
</gene>
<accession>A0ACA9S5X1</accession>
<comment type="caution">
    <text evidence="1">The sequence shown here is derived from an EMBL/GenBank/DDBJ whole genome shotgun (WGS) entry which is preliminary data.</text>
</comment>
<feature type="non-terminal residue" evidence="1">
    <location>
        <position position="1"/>
    </location>
</feature>
<keyword evidence="2" id="KW-1185">Reference proteome</keyword>
<sequence>SRFNTTEVSNPEYHKPRGHPPKRLKSYIEEDKENAKQHSNREQRTCSYCLGKGHNIRGCAQHKADIVNKENH</sequence>
<evidence type="ECO:0000313" key="1">
    <source>
        <dbReference type="EMBL" id="CAG8826433.1"/>
    </source>
</evidence>
<protein>
    <submittedName>
        <fullName evidence="1">34347_t:CDS:1</fullName>
    </submittedName>
</protein>
<proteinExistence type="predicted"/>
<name>A0ACA9S5X1_9GLOM</name>
<dbReference type="Proteomes" id="UP000789920">
    <property type="component" value="Unassembled WGS sequence"/>
</dbReference>
<evidence type="ECO:0000313" key="2">
    <source>
        <dbReference type="Proteomes" id="UP000789920"/>
    </source>
</evidence>
<organism evidence="1 2">
    <name type="scientific">Racocetra persica</name>
    <dbReference type="NCBI Taxonomy" id="160502"/>
    <lineage>
        <taxon>Eukaryota</taxon>
        <taxon>Fungi</taxon>
        <taxon>Fungi incertae sedis</taxon>
        <taxon>Mucoromycota</taxon>
        <taxon>Glomeromycotina</taxon>
        <taxon>Glomeromycetes</taxon>
        <taxon>Diversisporales</taxon>
        <taxon>Gigasporaceae</taxon>
        <taxon>Racocetra</taxon>
    </lineage>
</organism>